<reference evidence="2" key="1">
    <citation type="submission" date="2022-12" db="EMBL/GenBank/DDBJ databases">
        <title>2953647.</title>
        <authorList>
            <person name="Hergert J."/>
            <person name="Casey R."/>
            <person name="Wagner J."/>
            <person name="Young E.L."/>
            <person name="Oakeson K.F."/>
        </authorList>
    </citation>
    <scope>NUCLEOTIDE SEQUENCE</scope>
    <source>
        <strain evidence="2">2953647</strain>
        <plasmid evidence="2">unnamed5</plasmid>
    </source>
</reference>
<name>A0ABY7LA16_CITFR</name>
<geneLocation type="plasmid" evidence="2 3">
    <name>unnamed5</name>
</geneLocation>
<dbReference type="Proteomes" id="UP001164536">
    <property type="component" value="Plasmid unnamed5"/>
</dbReference>
<keyword evidence="3" id="KW-1185">Reference proteome</keyword>
<organism evidence="2 3">
    <name type="scientific">Citrobacter freundii</name>
    <dbReference type="NCBI Taxonomy" id="546"/>
    <lineage>
        <taxon>Bacteria</taxon>
        <taxon>Pseudomonadati</taxon>
        <taxon>Pseudomonadota</taxon>
        <taxon>Gammaproteobacteria</taxon>
        <taxon>Enterobacterales</taxon>
        <taxon>Enterobacteriaceae</taxon>
        <taxon>Citrobacter</taxon>
        <taxon>Citrobacter freundii complex</taxon>
    </lineage>
</organism>
<protein>
    <submittedName>
        <fullName evidence="2">Head processing protein</fullName>
    </submittedName>
</protein>
<dbReference type="EMBL" id="CP114569">
    <property type="protein sequence ID" value="WAZ60722.1"/>
    <property type="molecule type" value="Genomic_DNA"/>
</dbReference>
<keyword evidence="2" id="KW-0614">Plasmid</keyword>
<accession>A0ABY7LA16</accession>
<evidence type="ECO:0000256" key="1">
    <source>
        <dbReference type="SAM" id="MobiDB-lite"/>
    </source>
</evidence>
<feature type="region of interest" description="Disordered" evidence="1">
    <location>
        <begin position="302"/>
        <end position="337"/>
    </location>
</feature>
<gene>
    <name evidence="2" type="ORF">O4000_28855</name>
</gene>
<sequence length="337" mass="37515">MKSLKTVTDRFSLVDTIRRHTPQNTRNYILKSVRDTFNDPEVKECISLGEMYGYYGHGRRQIHYAKTGKLTLPEVSVAVVEGKPVTLTNVPSNRTLSVSVDDDGVVTHTQEILDTEPGHIVSGMEASRAGGWSWATGGNDSSLRSVVTGFYGFDYVTTPNYISLDRASLMLESAGTRTELMIAGLIESGFSENAATDLCHHFETLREDQAMFEAVEHTSHLESKMWALQGQLAEMQARVSEQNAMLESAGELAKTRRRIMRETLNSLPVFLSKEQRQALLRMESEEDIHVLSAMLESAAGNMSSSLPIGDHPPRQRDPAKQTNIASDEDVLWLRPNK</sequence>
<dbReference type="RefSeq" id="WP_269521600.1">
    <property type="nucleotide sequence ID" value="NZ_CP114569.1"/>
</dbReference>
<proteinExistence type="predicted"/>
<evidence type="ECO:0000313" key="2">
    <source>
        <dbReference type="EMBL" id="WAZ60722.1"/>
    </source>
</evidence>
<evidence type="ECO:0000313" key="3">
    <source>
        <dbReference type="Proteomes" id="UP001164536"/>
    </source>
</evidence>